<dbReference type="PROSITE" id="PS50011">
    <property type="entry name" value="PROTEIN_KINASE_DOM"/>
    <property type="match status" value="1"/>
</dbReference>
<organism evidence="11 12">
    <name type="scientific">Conidiobolus coronatus (strain ATCC 28846 / CBS 209.66 / NRRL 28638)</name>
    <name type="common">Delacroixia coronata</name>
    <dbReference type="NCBI Taxonomy" id="796925"/>
    <lineage>
        <taxon>Eukaryota</taxon>
        <taxon>Fungi</taxon>
        <taxon>Fungi incertae sedis</taxon>
        <taxon>Zoopagomycota</taxon>
        <taxon>Entomophthoromycotina</taxon>
        <taxon>Entomophthoromycetes</taxon>
        <taxon>Entomophthorales</taxon>
        <taxon>Ancylistaceae</taxon>
        <taxon>Conidiobolus</taxon>
    </lineage>
</organism>
<dbReference type="GO" id="GO:0007346">
    <property type="term" value="P:regulation of mitotic cell cycle"/>
    <property type="evidence" value="ECO:0007669"/>
    <property type="project" value="TreeGrafter"/>
</dbReference>
<evidence type="ECO:0000256" key="2">
    <source>
        <dbReference type="ARBA" id="ARBA00012425"/>
    </source>
</evidence>
<dbReference type="PANTHER" id="PTHR24056">
    <property type="entry name" value="CELL DIVISION PROTEIN KINASE"/>
    <property type="match status" value="1"/>
</dbReference>
<name>A0A137PFQ9_CONC2</name>
<dbReference type="SMART" id="SM00220">
    <property type="entry name" value="S_TKc"/>
    <property type="match status" value="1"/>
</dbReference>
<reference evidence="11 12" key="1">
    <citation type="journal article" date="2015" name="Genome Biol. Evol.">
        <title>Phylogenomic analyses indicate that early fungi evolved digesting cell walls of algal ancestors of land plants.</title>
        <authorList>
            <person name="Chang Y."/>
            <person name="Wang S."/>
            <person name="Sekimoto S."/>
            <person name="Aerts A.L."/>
            <person name="Choi C."/>
            <person name="Clum A."/>
            <person name="LaButti K.M."/>
            <person name="Lindquist E.A."/>
            <person name="Yee Ngan C."/>
            <person name="Ohm R.A."/>
            <person name="Salamov A.A."/>
            <person name="Grigoriev I.V."/>
            <person name="Spatafora J.W."/>
            <person name="Berbee M.L."/>
        </authorList>
    </citation>
    <scope>NUCLEOTIDE SEQUENCE [LARGE SCALE GENOMIC DNA]</scope>
    <source>
        <strain evidence="11 12">NRRL 28638</strain>
    </source>
</reference>
<gene>
    <name evidence="11" type="ORF">CONCODRAFT_35377</name>
</gene>
<dbReference type="PANTHER" id="PTHR24056:SF107">
    <property type="entry name" value="CYCLIN-DEPENDENT KINASE 11A-RELATED"/>
    <property type="match status" value="1"/>
</dbReference>
<dbReference type="GO" id="GO:0000785">
    <property type="term" value="C:chromatin"/>
    <property type="evidence" value="ECO:0007669"/>
    <property type="project" value="EnsemblFungi"/>
</dbReference>
<keyword evidence="5" id="KW-0547">Nucleotide-binding</keyword>
<accession>A0A137PFQ9</accession>
<comment type="catalytic activity">
    <reaction evidence="9">
        <text>L-seryl-[protein] + ATP = O-phospho-L-seryl-[protein] + ADP + H(+)</text>
        <dbReference type="Rhea" id="RHEA:17989"/>
        <dbReference type="Rhea" id="RHEA-COMP:9863"/>
        <dbReference type="Rhea" id="RHEA-COMP:11604"/>
        <dbReference type="ChEBI" id="CHEBI:15378"/>
        <dbReference type="ChEBI" id="CHEBI:29999"/>
        <dbReference type="ChEBI" id="CHEBI:30616"/>
        <dbReference type="ChEBI" id="CHEBI:83421"/>
        <dbReference type="ChEBI" id="CHEBI:456216"/>
        <dbReference type="EC" id="2.7.11.22"/>
    </reaction>
</comment>
<dbReference type="Gene3D" id="1.10.510.10">
    <property type="entry name" value="Transferase(Phosphotransferase) domain 1"/>
    <property type="match status" value="1"/>
</dbReference>
<dbReference type="FunFam" id="1.10.510.10:FF:000211">
    <property type="entry name" value="Cyclin-dependent kinase G-2"/>
    <property type="match status" value="1"/>
</dbReference>
<keyword evidence="12" id="KW-1185">Reference proteome</keyword>
<evidence type="ECO:0000256" key="5">
    <source>
        <dbReference type="ARBA" id="ARBA00022741"/>
    </source>
</evidence>
<feature type="domain" description="Protein kinase" evidence="10">
    <location>
        <begin position="15"/>
        <end position="298"/>
    </location>
</feature>
<evidence type="ECO:0000256" key="3">
    <source>
        <dbReference type="ARBA" id="ARBA00022527"/>
    </source>
</evidence>
<evidence type="ECO:0000259" key="10">
    <source>
        <dbReference type="PROSITE" id="PS50011"/>
    </source>
</evidence>
<comment type="catalytic activity">
    <reaction evidence="8">
        <text>L-threonyl-[protein] + ATP = O-phospho-L-threonyl-[protein] + ADP + H(+)</text>
        <dbReference type="Rhea" id="RHEA:46608"/>
        <dbReference type="Rhea" id="RHEA-COMP:11060"/>
        <dbReference type="Rhea" id="RHEA-COMP:11605"/>
        <dbReference type="ChEBI" id="CHEBI:15378"/>
        <dbReference type="ChEBI" id="CHEBI:30013"/>
        <dbReference type="ChEBI" id="CHEBI:30616"/>
        <dbReference type="ChEBI" id="CHEBI:61977"/>
        <dbReference type="ChEBI" id="CHEBI:456216"/>
        <dbReference type="EC" id="2.7.11.22"/>
    </reaction>
</comment>
<sequence length="322" mass="37034">MYQAQIKKCRHITNFKKINRISEGAYGIVYKGEDLNTGEIVALKRLKLEKETQGFPITSLREIHALLLLDHPHIVNIKEIVIGNRLDDVYIVMEFIEHELKHLLNKMPSKFLQSEVKTIMLQILSAIDFLHDNWIIHRDLKTSNLLLNNKGEIKVADFGLARKYGSPLGDMTQLVVTLWYRSPELLLGAKTYTTAVDIWSVGCIFGELIDHKPLFPGQGEIDQLNKIFKVLGTPNSKIWPDFDNLPVPKSVKFHSYGYDLRSKFPHLTRNGIDLLEKMLTYDPEQRITAKEALNHPYFKEAPLPKDPSMFPTWPSKAPNDDY</sequence>
<dbReference type="InterPro" id="IPR011009">
    <property type="entry name" value="Kinase-like_dom_sf"/>
</dbReference>
<evidence type="ECO:0000313" key="12">
    <source>
        <dbReference type="Proteomes" id="UP000070444"/>
    </source>
</evidence>
<comment type="similarity">
    <text evidence="1">Belongs to the protein kinase superfamily. CMGC Ser/Thr protein kinase family. CDC2/CDKX subfamily.</text>
</comment>
<evidence type="ECO:0000256" key="4">
    <source>
        <dbReference type="ARBA" id="ARBA00022679"/>
    </source>
</evidence>
<keyword evidence="6" id="KW-0418">Kinase</keyword>
<dbReference type="STRING" id="796925.A0A137PFQ9"/>
<dbReference type="EC" id="2.7.11.22" evidence="2"/>
<dbReference type="AlphaFoldDB" id="A0A137PFQ9"/>
<dbReference type="InterPro" id="IPR045267">
    <property type="entry name" value="CDK11/PITSLRE_STKc"/>
</dbReference>
<dbReference type="PROSITE" id="PS00108">
    <property type="entry name" value="PROTEIN_KINASE_ST"/>
    <property type="match status" value="1"/>
</dbReference>
<dbReference type="Gene3D" id="3.30.200.20">
    <property type="entry name" value="Phosphorylase Kinase, domain 1"/>
    <property type="match status" value="1"/>
</dbReference>
<dbReference type="InterPro" id="IPR050108">
    <property type="entry name" value="CDK"/>
</dbReference>
<evidence type="ECO:0000256" key="7">
    <source>
        <dbReference type="ARBA" id="ARBA00022840"/>
    </source>
</evidence>
<dbReference type="EMBL" id="KQ964431">
    <property type="protein sequence ID" value="KXN73834.1"/>
    <property type="molecule type" value="Genomic_DNA"/>
</dbReference>
<evidence type="ECO:0000256" key="6">
    <source>
        <dbReference type="ARBA" id="ARBA00022777"/>
    </source>
</evidence>
<dbReference type="GO" id="GO:0005634">
    <property type="term" value="C:nucleus"/>
    <property type="evidence" value="ECO:0007669"/>
    <property type="project" value="EnsemblFungi"/>
</dbReference>
<keyword evidence="4" id="KW-0808">Transferase</keyword>
<proteinExistence type="inferred from homology"/>
<evidence type="ECO:0000256" key="1">
    <source>
        <dbReference type="ARBA" id="ARBA00006485"/>
    </source>
</evidence>
<evidence type="ECO:0000256" key="9">
    <source>
        <dbReference type="ARBA" id="ARBA00048367"/>
    </source>
</evidence>
<dbReference type="CDD" id="cd07843">
    <property type="entry name" value="STKc_CDC2L1"/>
    <property type="match status" value="1"/>
</dbReference>
<keyword evidence="3" id="KW-0723">Serine/threonine-protein kinase</keyword>
<dbReference type="InterPro" id="IPR000719">
    <property type="entry name" value="Prot_kinase_dom"/>
</dbReference>
<dbReference type="OMA" id="WVARATN"/>
<evidence type="ECO:0000256" key="8">
    <source>
        <dbReference type="ARBA" id="ARBA00047811"/>
    </source>
</evidence>
<dbReference type="SUPFAM" id="SSF56112">
    <property type="entry name" value="Protein kinase-like (PK-like)"/>
    <property type="match status" value="1"/>
</dbReference>
<dbReference type="GO" id="GO:0005524">
    <property type="term" value="F:ATP binding"/>
    <property type="evidence" value="ECO:0007669"/>
    <property type="project" value="UniProtKB-KW"/>
</dbReference>
<protein>
    <recommendedName>
        <fullName evidence="2">cyclin-dependent kinase</fullName>
        <ecNumber evidence="2">2.7.11.22</ecNumber>
    </recommendedName>
</protein>
<dbReference type="GO" id="GO:2001178">
    <property type="term" value="P:positive regulation of mediator complex assembly"/>
    <property type="evidence" value="ECO:0007669"/>
    <property type="project" value="EnsemblFungi"/>
</dbReference>
<keyword evidence="7" id="KW-0067">ATP-binding</keyword>
<dbReference type="GO" id="GO:0000307">
    <property type="term" value="C:cyclin-dependent protein kinase holoenzyme complex"/>
    <property type="evidence" value="ECO:0007669"/>
    <property type="project" value="EnsemblFungi"/>
</dbReference>
<evidence type="ECO:0000313" key="11">
    <source>
        <dbReference type="EMBL" id="KXN73834.1"/>
    </source>
</evidence>
<dbReference type="OrthoDB" id="1732493at2759"/>
<dbReference type="Proteomes" id="UP000070444">
    <property type="component" value="Unassembled WGS sequence"/>
</dbReference>
<dbReference type="Pfam" id="PF00069">
    <property type="entry name" value="Pkinase"/>
    <property type="match status" value="1"/>
</dbReference>
<dbReference type="InterPro" id="IPR008271">
    <property type="entry name" value="Ser/Thr_kinase_AS"/>
</dbReference>
<dbReference type="FunFam" id="3.30.200.20:FF:000054">
    <property type="entry name" value="Cyclin-dependent kinase 11B"/>
    <property type="match status" value="1"/>
</dbReference>
<dbReference type="GO" id="GO:0004693">
    <property type="term" value="F:cyclin-dependent protein serine/threonine kinase activity"/>
    <property type="evidence" value="ECO:0007669"/>
    <property type="project" value="UniProtKB-EC"/>
</dbReference>